<protein>
    <recommendedName>
        <fullName evidence="3">Encoded protein</fullName>
    </recommendedName>
</protein>
<dbReference type="Proteomes" id="UP000815325">
    <property type="component" value="Unassembled WGS sequence"/>
</dbReference>
<reference evidence="1" key="1">
    <citation type="submission" date="2017-08" db="EMBL/GenBank/DDBJ databases">
        <authorList>
            <person name="Polle J.E."/>
            <person name="Barry K."/>
            <person name="Cushman J."/>
            <person name="Schmutz J."/>
            <person name="Tran D."/>
            <person name="Hathwaick L.T."/>
            <person name="Yim W.C."/>
            <person name="Jenkins J."/>
            <person name="Mckie-Krisberg Z.M."/>
            <person name="Prochnik S."/>
            <person name="Lindquist E."/>
            <person name="Dockter R.B."/>
            <person name="Adam C."/>
            <person name="Molina H."/>
            <person name="Bunkerborg J."/>
            <person name="Jin E."/>
            <person name="Buchheim M."/>
            <person name="Magnuson J."/>
        </authorList>
    </citation>
    <scope>NUCLEOTIDE SEQUENCE</scope>
    <source>
        <strain evidence="1">CCAP 19/18</strain>
    </source>
</reference>
<name>A0ABQ7FT44_DUNSA</name>
<evidence type="ECO:0000313" key="2">
    <source>
        <dbReference type="Proteomes" id="UP000815325"/>
    </source>
</evidence>
<keyword evidence="2" id="KW-1185">Reference proteome</keyword>
<organism evidence="1 2">
    <name type="scientific">Dunaliella salina</name>
    <name type="common">Green alga</name>
    <name type="synonym">Protococcus salinus</name>
    <dbReference type="NCBI Taxonomy" id="3046"/>
    <lineage>
        <taxon>Eukaryota</taxon>
        <taxon>Viridiplantae</taxon>
        <taxon>Chlorophyta</taxon>
        <taxon>core chlorophytes</taxon>
        <taxon>Chlorophyceae</taxon>
        <taxon>CS clade</taxon>
        <taxon>Chlamydomonadales</taxon>
        <taxon>Dunaliellaceae</taxon>
        <taxon>Dunaliella</taxon>
    </lineage>
</organism>
<gene>
    <name evidence="1" type="ORF">DUNSADRAFT_7764</name>
</gene>
<dbReference type="EMBL" id="MU072255">
    <property type="protein sequence ID" value="KAF5825665.1"/>
    <property type="molecule type" value="Genomic_DNA"/>
</dbReference>
<evidence type="ECO:0000313" key="1">
    <source>
        <dbReference type="EMBL" id="KAF5825665.1"/>
    </source>
</evidence>
<proteinExistence type="predicted"/>
<sequence length="200" mass="22763">MDCQVHEGARQPLRQWLFTRVSQKIASNAIDEAFEIDLRIRKYEAEKYCGLQSVIMSTSMYMVRRILSVPELWKREYHICPCENEAWEPLPPDAWFHPDGVRSAGPAYECRVCKGKRFTVQQQPSGRTIVKPQLNCYYLTAKNGFLQANFNDPRITMKVGRDRNAHTPGSLWASPECARMDSRLSGQLSSSSTPGCICGV</sequence>
<comment type="caution">
    <text evidence="1">The sequence shown here is derived from an EMBL/GenBank/DDBJ whole genome shotgun (WGS) entry which is preliminary data.</text>
</comment>
<evidence type="ECO:0008006" key="3">
    <source>
        <dbReference type="Google" id="ProtNLM"/>
    </source>
</evidence>
<accession>A0ABQ7FT44</accession>